<name>A0A0M2JWB3_9MYCO</name>
<evidence type="ECO:0000313" key="3">
    <source>
        <dbReference type="Proteomes" id="UP000034150"/>
    </source>
</evidence>
<accession>A0A0M2JWB3</accession>
<sequence length="234" mass="25367">MIALPLTHTVGLLDRRRASASAVVRRYEEYRKALRVAAISVAAEALREPAMATWARRSGAGVHVRSAEELDLAYAAGIARLRITLHCNDTEDLTRSGVQAAAGRFVVTSFAQSEALSAMTDHTQRVLIHLRADEDPDACLWVSSSPRLELVGVHHRFDPAVADVETAAMAMIASLSYLRRRSGAIATRLSIDGLVPAVPIAPRSLRAAALHLESCVEDACAHFRYPRPALVVLC</sequence>
<dbReference type="InterPro" id="IPR022644">
    <property type="entry name" value="De-COase2_N"/>
</dbReference>
<organism evidence="2 3">
    <name type="scientific">Mycolicibacterium obuense</name>
    <dbReference type="NCBI Taxonomy" id="1807"/>
    <lineage>
        <taxon>Bacteria</taxon>
        <taxon>Bacillati</taxon>
        <taxon>Actinomycetota</taxon>
        <taxon>Actinomycetes</taxon>
        <taxon>Mycobacteriales</taxon>
        <taxon>Mycobacteriaceae</taxon>
        <taxon>Mycolicibacterium</taxon>
    </lineage>
</organism>
<evidence type="ECO:0000313" key="2">
    <source>
        <dbReference type="EMBL" id="KKF01359.1"/>
    </source>
</evidence>
<proteinExistence type="predicted"/>
<dbReference type="SUPFAM" id="SSF51419">
    <property type="entry name" value="PLP-binding barrel"/>
    <property type="match status" value="1"/>
</dbReference>
<dbReference type="EMBL" id="LAUZ02000023">
    <property type="protein sequence ID" value="KKF01359.1"/>
    <property type="molecule type" value="Genomic_DNA"/>
</dbReference>
<dbReference type="PATRIC" id="fig|1807.13.peg.2456"/>
<keyword evidence="3" id="KW-1185">Reference proteome</keyword>
<dbReference type="Proteomes" id="UP000034150">
    <property type="component" value="Unassembled WGS sequence"/>
</dbReference>
<dbReference type="OrthoDB" id="4439908at2"/>
<dbReference type="GO" id="GO:0003824">
    <property type="term" value="F:catalytic activity"/>
    <property type="evidence" value="ECO:0007669"/>
    <property type="project" value="InterPro"/>
</dbReference>
<comment type="caution">
    <text evidence="2">The sequence shown here is derived from an EMBL/GenBank/DDBJ whole genome shotgun (WGS) entry which is preliminary data.</text>
</comment>
<dbReference type="AlphaFoldDB" id="A0A0M2JWB3"/>
<reference evidence="2 3" key="1">
    <citation type="journal article" date="2015" name="Genome Announc.">
        <title>Draft Genome Sequence of Mycobacterium obuense Strain UC1, Isolated from Patient Sputum.</title>
        <authorList>
            <person name="Greninger A.L."/>
            <person name="Cunningham G."/>
            <person name="Hsu E.D."/>
            <person name="Yu J.M."/>
            <person name="Chiu C.Y."/>
            <person name="Miller S."/>
        </authorList>
    </citation>
    <scope>NUCLEOTIDE SEQUENCE [LARGE SCALE GENOMIC DNA]</scope>
    <source>
        <strain evidence="2 3">UC1</strain>
    </source>
</reference>
<protein>
    <recommendedName>
        <fullName evidence="1">Orn/DAP/Arg decarboxylase 2 N-terminal domain-containing protein</fullName>
    </recommendedName>
</protein>
<dbReference type="Gene3D" id="3.20.20.10">
    <property type="entry name" value="Alanine racemase"/>
    <property type="match status" value="1"/>
</dbReference>
<gene>
    <name evidence="2" type="ORF">WN67_14135</name>
</gene>
<dbReference type="Pfam" id="PF02784">
    <property type="entry name" value="Orn_Arg_deC_N"/>
    <property type="match status" value="1"/>
</dbReference>
<evidence type="ECO:0000259" key="1">
    <source>
        <dbReference type="Pfam" id="PF02784"/>
    </source>
</evidence>
<feature type="domain" description="Orn/DAP/Arg decarboxylase 2 N-terminal" evidence="1">
    <location>
        <begin position="22"/>
        <end position="146"/>
    </location>
</feature>
<dbReference type="InterPro" id="IPR029066">
    <property type="entry name" value="PLP-binding_barrel"/>
</dbReference>
<dbReference type="RefSeq" id="WP_046363661.1">
    <property type="nucleotide sequence ID" value="NZ_LAUZ02000023.1"/>
</dbReference>